<keyword evidence="3" id="KW-1185">Reference proteome</keyword>
<proteinExistence type="predicted"/>
<dbReference type="Proteomes" id="UP000245252">
    <property type="component" value="Unassembled WGS sequence"/>
</dbReference>
<evidence type="ECO:0000313" key="2">
    <source>
        <dbReference type="EMBL" id="PWE56835.1"/>
    </source>
</evidence>
<evidence type="ECO:0000256" key="1">
    <source>
        <dbReference type="SAM" id="SignalP"/>
    </source>
</evidence>
<feature type="signal peptide" evidence="1">
    <location>
        <begin position="1"/>
        <end position="22"/>
    </location>
</feature>
<keyword evidence="1" id="KW-0732">Signal</keyword>
<evidence type="ECO:0008006" key="4">
    <source>
        <dbReference type="Google" id="ProtNLM"/>
    </source>
</evidence>
<dbReference type="OrthoDB" id="8453064at2"/>
<organism evidence="2 3">
    <name type="scientific">Metarhizobium album</name>
    <dbReference type="NCBI Taxonomy" id="2182425"/>
    <lineage>
        <taxon>Bacteria</taxon>
        <taxon>Pseudomonadati</taxon>
        <taxon>Pseudomonadota</taxon>
        <taxon>Alphaproteobacteria</taxon>
        <taxon>Hyphomicrobiales</taxon>
        <taxon>Rhizobiaceae</taxon>
        <taxon>Metarhizobium</taxon>
    </lineage>
</organism>
<reference evidence="2 3" key="1">
    <citation type="submission" date="2018-05" db="EMBL/GenBank/DDBJ databases">
        <title>The draft genome of strain NS-104.</title>
        <authorList>
            <person name="Hang P."/>
            <person name="Jiang J."/>
        </authorList>
    </citation>
    <scope>NUCLEOTIDE SEQUENCE [LARGE SCALE GENOMIC DNA]</scope>
    <source>
        <strain evidence="2 3">NS-104</strain>
    </source>
</reference>
<dbReference type="AlphaFoldDB" id="A0A2U2DU40"/>
<gene>
    <name evidence="2" type="ORF">DEM27_09610</name>
</gene>
<protein>
    <recommendedName>
        <fullName evidence="4">Curli production assembly/transport component CsgF</fullName>
    </recommendedName>
</protein>
<feature type="chain" id="PRO_5015693453" description="Curli production assembly/transport component CsgF" evidence="1">
    <location>
        <begin position="23"/>
        <end position="127"/>
    </location>
</feature>
<accession>A0A2U2DU40</accession>
<sequence>MKHWFAASAILGGVLLGQPALADELIEEYNAYIGQDDLFNSDGMQLTQPWQVIRQDRANYHRFGISQPGDDGDSFFASAKNRERAERMIRNGTITRDARNAILGGDVTINVQIWRGNGGDYINVTVD</sequence>
<dbReference type="EMBL" id="QFBC01000003">
    <property type="protein sequence ID" value="PWE56835.1"/>
    <property type="molecule type" value="Genomic_DNA"/>
</dbReference>
<evidence type="ECO:0000313" key="3">
    <source>
        <dbReference type="Proteomes" id="UP000245252"/>
    </source>
</evidence>
<name>A0A2U2DU40_9HYPH</name>
<comment type="caution">
    <text evidence="2">The sequence shown here is derived from an EMBL/GenBank/DDBJ whole genome shotgun (WGS) entry which is preliminary data.</text>
</comment>